<evidence type="ECO:0000313" key="3">
    <source>
        <dbReference type="Proteomes" id="UP000827092"/>
    </source>
</evidence>
<dbReference type="PANTHER" id="PTHR24413">
    <property type="entry name" value="SPECKLE-TYPE POZ PROTEIN"/>
    <property type="match status" value="1"/>
</dbReference>
<dbReference type="InterPro" id="IPR000210">
    <property type="entry name" value="BTB/POZ_dom"/>
</dbReference>
<dbReference type="InterPro" id="IPR011333">
    <property type="entry name" value="SKP1/BTB/POZ_sf"/>
</dbReference>
<dbReference type="PROSITE" id="PS50097">
    <property type="entry name" value="BTB"/>
    <property type="match status" value="1"/>
</dbReference>
<dbReference type="Gene3D" id="3.30.710.10">
    <property type="entry name" value="Potassium Channel Kv1.1, Chain A"/>
    <property type="match status" value="1"/>
</dbReference>
<name>A0AAV6UM57_9ARAC</name>
<protein>
    <recommendedName>
        <fullName evidence="1">BTB domain-containing protein</fullName>
    </recommendedName>
</protein>
<keyword evidence="3" id="KW-1185">Reference proteome</keyword>
<dbReference type="SMART" id="SM00225">
    <property type="entry name" value="BTB"/>
    <property type="match status" value="1"/>
</dbReference>
<evidence type="ECO:0000259" key="1">
    <source>
        <dbReference type="PROSITE" id="PS50097"/>
    </source>
</evidence>
<dbReference type="Pfam" id="PF00651">
    <property type="entry name" value="BTB"/>
    <property type="match status" value="1"/>
</dbReference>
<reference evidence="2 3" key="1">
    <citation type="journal article" date="2022" name="Nat. Ecol. Evol.">
        <title>A masculinizing supergene underlies an exaggerated male reproductive morph in a spider.</title>
        <authorList>
            <person name="Hendrickx F."/>
            <person name="De Corte Z."/>
            <person name="Sonet G."/>
            <person name="Van Belleghem S.M."/>
            <person name="Kostlbacher S."/>
            <person name="Vangestel C."/>
        </authorList>
    </citation>
    <scope>NUCLEOTIDE SEQUENCE [LARGE SCALE GENOMIC DNA]</scope>
    <source>
        <strain evidence="2">W744_W776</strain>
    </source>
</reference>
<evidence type="ECO:0000313" key="2">
    <source>
        <dbReference type="EMBL" id="KAG8185346.1"/>
    </source>
</evidence>
<accession>A0AAV6UM57</accession>
<organism evidence="2 3">
    <name type="scientific">Oedothorax gibbosus</name>
    <dbReference type="NCBI Taxonomy" id="931172"/>
    <lineage>
        <taxon>Eukaryota</taxon>
        <taxon>Metazoa</taxon>
        <taxon>Ecdysozoa</taxon>
        <taxon>Arthropoda</taxon>
        <taxon>Chelicerata</taxon>
        <taxon>Arachnida</taxon>
        <taxon>Araneae</taxon>
        <taxon>Araneomorphae</taxon>
        <taxon>Entelegynae</taxon>
        <taxon>Araneoidea</taxon>
        <taxon>Linyphiidae</taxon>
        <taxon>Erigoninae</taxon>
        <taxon>Oedothorax</taxon>
    </lineage>
</organism>
<sequence length="390" mass="43816">MSREGKLKCFTVTWRIANFSFYSLAGNKDLSSPAWNTKTKQGSEWWKLGVYISESNICFRLINLKGDVNIDHYEITLLTSNGEILLKSLSTNLFIPCIAKINILDDKGVSVLPQDILTISCRILKQTVLSGIFLLSTALKKVKCVWKIKDFADNNFYLSISRALHEEGNILLGMFFSDYDSKGTFNVQVELLPNMSGWSTLIDCHINIKDGLEKAISVVRGSQSFWSFEIKIKSEASTKLQVELESLIALNLTFQKNPTSSVGDDIVFLLKEGLHSDATLNTEKKSFKAHKSFLAARSSVFRAIVEDDGGLTDDRWWAVVEIDDVDSLTLERILVFMHTDLLETMDWDEVKNGYYAAEKYAVHPLKRRSVDILKSNIAVSNVCEALVVGG</sequence>
<dbReference type="AlphaFoldDB" id="A0AAV6UM57"/>
<gene>
    <name evidence="2" type="ORF">JTE90_005473</name>
</gene>
<dbReference type="Proteomes" id="UP000827092">
    <property type="component" value="Unassembled WGS sequence"/>
</dbReference>
<comment type="caution">
    <text evidence="2">The sequence shown here is derived from an EMBL/GenBank/DDBJ whole genome shotgun (WGS) entry which is preliminary data.</text>
</comment>
<proteinExistence type="predicted"/>
<feature type="domain" description="BTB" evidence="1">
    <location>
        <begin position="276"/>
        <end position="346"/>
    </location>
</feature>
<dbReference type="SUPFAM" id="SSF54695">
    <property type="entry name" value="POZ domain"/>
    <property type="match status" value="1"/>
</dbReference>
<dbReference type="EMBL" id="JAFNEN010000338">
    <property type="protein sequence ID" value="KAG8185346.1"/>
    <property type="molecule type" value="Genomic_DNA"/>
</dbReference>